<proteinExistence type="predicted"/>
<dbReference type="Proteomes" id="UP000724584">
    <property type="component" value="Unassembled WGS sequence"/>
</dbReference>
<accession>A0ACB7P3X5</accession>
<dbReference type="EMBL" id="JAGIZQ010000005">
    <property type="protein sequence ID" value="KAH6627869.1"/>
    <property type="molecule type" value="Genomic_DNA"/>
</dbReference>
<comment type="caution">
    <text evidence="1">The sequence shown here is derived from an EMBL/GenBank/DDBJ whole genome shotgun (WGS) entry which is preliminary data.</text>
</comment>
<evidence type="ECO:0000313" key="2">
    <source>
        <dbReference type="Proteomes" id="UP000724584"/>
    </source>
</evidence>
<protein>
    <submittedName>
        <fullName evidence="1">CDP-alcohol phosphatidyltransferase-domain-containing protein</fullName>
    </submittedName>
</protein>
<organism evidence="1 2">
    <name type="scientific">Chaetomium tenue</name>
    <dbReference type="NCBI Taxonomy" id="1854479"/>
    <lineage>
        <taxon>Eukaryota</taxon>
        <taxon>Fungi</taxon>
        <taxon>Dikarya</taxon>
        <taxon>Ascomycota</taxon>
        <taxon>Pezizomycotina</taxon>
        <taxon>Sordariomycetes</taxon>
        <taxon>Sordariomycetidae</taxon>
        <taxon>Sordariales</taxon>
        <taxon>Chaetomiaceae</taxon>
        <taxon>Chaetomium</taxon>
    </lineage>
</organism>
<name>A0ACB7P3X5_9PEZI</name>
<evidence type="ECO:0000313" key="1">
    <source>
        <dbReference type="EMBL" id="KAH6627869.1"/>
    </source>
</evidence>
<keyword evidence="2" id="KW-1185">Reference proteome</keyword>
<sequence length="355" mass="37892">MLCSTMSASAALKRGVASVGFGKTGSQGGMTRGGCGGLNAGGTRYLASGRQWQQAGNVLYSPVSSGHFGKEGGLGPAMGVCLHAQVRWFVVSSRWRRDSQKATGSEKPETGMAGGSSPTPAPPKQGPASALRKILPKTNLRHENIYTIPNILTASRLIAAPFIGYCILHDYHATALGLFAYAGITDALDGWIARRWNLGTVVGTVIDPMADKTLMTVLTVALAVKGALPVWLAVIILGRDVALAISAIYYRWISLPPPKTFARYWDFSLPSAEVHPTQISKYNTVLQLGLVGLTTLAPVIPAVDMSSMLGIMHYVVATTTVWSGASYIYSKDAVKILTPQQAEEKKAEQEKQDSR</sequence>
<reference evidence="1 2" key="1">
    <citation type="journal article" date="2021" name="Nat. Commun.">
        <title>Genetic determinants of endophytism in the Arabidopsis root mycobiome.</title>
        <authorList>
            <person name="Mesny F."/>
            <person name="Miyauchi S."/>
            <person name="Thiergart T."/>
            <person name="Pickel B."/>
            <person name="Atanasova L."/>
            <person name="Karlsson M."/>
            <person name="Huettel B."/>
            <person name="Barry K.W."/>
            <person name="Haridas S."/>
            <person name="Chen C."/>
            <person name="Bauer D."/>
            <person name="Andreopoulos W."/>
            <person name="Pangilinan J."/>
            <person name="LaButti K."/>
            <person name="Riley R."/>
            <person name="Lipzen A."/>
            <person name="Clum A."/>
            <person name="Drula E."/>
            <person name="Henrissat B."/>
            <person name="Kohler A."/>
            <person name="Grigoriev I.V."/>
            <person name="Martin F.M."/>
            <person name="Hacquard S."/>
        </authorList>
    </citation>
    <scope>NUCLEOTIDE SEQUENCE [LARGE SCALE GENOMIC DNA]</scope>
    <source>
        <strain evidence="1 2">MPI-SDFR-AT-0079</strain>
    </source>
</reference>
<gene>
    <name evidence="1" type="ORF">F5144DRAFT_287001</name>
</gene>